<comment type="similarity">
    <text evidence="1">Belongs to the ABC transporter superfamily.</text>
</comment>
<dbReference type="PROSITE" id="PS00211">
    <property type="entry name" value="ABC_TRANSPORTER_1"/>
    <property type="match status" value="1"/>
</dbReference>
<proteinExistence type="inferred from homology"/>
<name>A0ABV8CYV8_9STRE</name>
<dbReference type="SMART" id="SM00382">
    <property type="entry name" value="AAA"/>
    <property type="match status" value="1"/>
</dbReference>
<comment type="caution">
    <text evidence="6">The sequence shown here is derived from an EMBL/GenBank/DDBJ whole genome shotgun (WGS) entry which is preliminary data.</text>
</comment>
<evidence type="ECO:0000256" key="2">
    <source>
        <dbReference type="ARBA" id="ARBA00022448"/>
    </source>
</evidence>
<feature type="domain" description="ABC transporter" evidence="5">
    <location>
        <begin position="6"/>
        <end position="243"/>
    </location>
</feature>
<protein>
    <submittedName>
        <fullName evidence="6">ABC transporter ATP-binding protein</fullName>
    </submittedName>
</protein>
<evidence type="ECO:0000259" key="5">
    <source>
        <dbReference type="PROSITE" id="PS50893"/>
    </source>
</evidence>
<dbReference type="InterPro" id="IPR017911">
    <property type="entry name" value="MacB-like_ATP-bd"/>
</dbReference>
<evidence type="ECO:0000313" key="6">
    <source>
        <dbReference type="EMBL" id="MFC3931360.1"/>
    </source>
</evidence>
<dbReference type="Gene3D" id="3.40.50.300">
    <property type="entry name" value="P-loop containing nucleotide triphosphate hydrolases"/>
    <property type="match status" value="1"/>
</dbReference>
<sequence>MLSQAISAHNIIKKFQLSNQETVTVLNGISVTADYGEFISILGISGSGKSTLLKCLSSLMVPDSGAVSVNGLDPYALKDSQLAKFRRQNISVIFQSYNLVPALPVLENIALPLRLSHKKVDKEDIRKLMKQLRFEASLNAFVSTLSGGEQQKVAIARTILSDSQVIFADEPTGALDSLSRQVIFDLLRSMANNGKCVFMVTHDIELASQTDRSLILKDGVIYQELLRPTAQSLYQALEAETIK</sequence>
<accession>A0ABV8CYV8</accession>
<dbReference type="SUPFAM" id="SSF52540">
    <property type="entry name" value="P-loop containing nucleoside triphosphate hydrolases"/>
    <property type="match status" value="1"/>
</dbReference>
<dbReference type="Proteomes" id="UP001595901">
    <property type="component" value="Unassembled WGS sequence"/>
</dbReference>
<evidence type="ECO:0000256" key="4">
    <source>
        <dbReference type="ARBA" id="ARBA00022840"/>
    </source>
</evidence>
<keyword evidence="3" id="KW-0547">Nucleotide-binding</keyword>
<dbReference type="PANTHER" id="PTHR42798">
    <property type="entry name" value="LIPOPROTEIN-RELEASING SYSTEM ATP-BINDING PROTEIN LOLD"/>
    <property type="match status" value="1"/>
</dbReference>
<keyword evidence="4 6" id="KW-0067">ATP-binding</keyword>
<reference evidence="7" key="1">
    <citation type="journal article" date="2019" name="Int. J. Syst. Evol. Microbiol.">
        <title>The Global Catalogue of Microorganisms (GCM) 10K type strain sequencing project: providing services to taxonomists for standard genome sequencing and annotation.</title>
        <authorList>
            <consortium name="The Broad Institute Genomics Platform"/>
            <consortium name="The Broad Institute Genome Sequencing Center for Infectious Disease"/>
            <person name="Wu L."/>
            <person name="Ma J."/>
        </authorList>
    </citation>
    <scope>NUCLEOTIDE SEQUENCE [LARGE SCALE GENOMIC DNA]</scope>
    <source>
        <strain evidence="7">CCUG 58728</strain>
    </source>
</reference>
<dbReference type="InterPro" id="IPR003593">
    <property type="entry name" value="AAA+_ATPase"/>
</dbReference>
<keyword evidence="2" id="KW-0813">Transport</keyword>
<dbReference type="RefSeq" id="WP_380429280.1">
    <property type="nucleotide sequence ID" value="NZ_JBHSAC010000008.1"/>
</dbReference>
<dbReference type="PROSITE" id="PS50893">
    <property type="entry name" value="ABC_TRANSPORTER_2"/>
    <property type="match status" value="1"/>
</dbReference>
<evidence type="ECO:0000313" key="7">
    <source>
        <dbReference type="Proteomes" id="UP001595901"/>
    </source>
</evidence>
<dbReference type="InterPro" id="IPR027417">
    <property type="entry name" value="P-loop_NTPase"/>
</dbReference>
<dbReference type="CDD" id="cd03255">
    <property type="entry name" value="ABC_MJ0796_LolCDE_FtsE"/>
    <property type="match status" value="1"/>
</dbReference>
<dbReference type="InterPro" id="IPR017871">
    <property type="entry name" value="ABC_transporter-like_CS"/>
</dbReference>
<keyword evidence="7" id="KW-1185">Reference proteome</keyword>
<dbReference type="EMBL" id="JBHSAC010000008">
    <property type="protein sequence ID" value="MFC3931360.1"/>
    <property type="molecule type" value="Genomic_DNA"/>
</dbReference>
<organism evidence="6 7">
    <name type="scientific">Streptococcus dentapri</name>
    <dbReference type="NCBI Taxonomy" id="573564"/>
    <lineage>
        <taxon>Bacteria</taxon>
        <taxon>Bacillati</taxon>
        <taxon>Bacillota</taxon>
        <taxon>Bacilli</taxon>
        <taxon>Lactobacillales</taxon>
        <taxon>Streptococcaceae</taxon>
        <taxon>Streptococcus</taxon>
    </lineage>
</organism>
<evidence type="ECO:0000256" key="1">
    <source>
        <dbReference type="ARBA" id="ARBA00005417"/>
    </source>
</evidence>
<dbReference type="GO" id="GO:0005524">
    <property type="term" value="F:ATP binding"/>
    <property type="evidence" value="ECO:0007669"/>
    <property type="project" value="UniProtKB-KW"/>
</dbReference>
<dbReference type="PANTHER" id="PTHR42798:SF7">
    <property type="entry name" value="ALPHA-D-RIBOSE 1-METHYLPHOSPHONATE 5-TRIPHOSPHATE SYNTHASE SUBUNIT PHNL"/>
    <property type="match status" value="1"/>
</dbReference>
<dbReference type="InterPro" id="IPR003439">
    <property type="entry name" value="ABC_transporter-like_ATP-bd"/>
</dbReference>
<dbReference type="Pfam" id="PF00005">
    <property type="entry name" value="ABC_tran"/>
    <property type="match status" value="1"/>
</dbReference>
<gene>
    <name evidence="6" type="ORF">ACFOSE_00885</name>
</gene>
<evidence type="ECO:0000256" key="3">
    <source>
        <dbReference type="ARBA" id="ARBA00022741"/>
    </source>
</evidence>